<dbReference type="InterPro" id="IPR008927">
    <property type="entry name" value="6-PGluconate_DH-like_C_sf"/>
</dbReference>
<accession>A0AAX4HEU9</accession>
<dbReference type="InterPro" id="IPR002204">
    <property type="entry name" value="3-OH-isobutyrate_DH-rel_CS"/>
</dbReference>
<gene>
    <name evidence="10" type="ORF">PUMCH_004267</name>
</gene>
<dbReference type="RefSeq" id="XP_062879278.1">
    <property type="nucleotide sequence ID" value="XM_063023208.1"/>
</dbReference>
<evidence type="ECO:0000256" key="7">
    <source>
        <dbReference type="ARBA" id="ARBA00049197"/>
    </source>
</evidence>
<dbReference type="InterPro" id="IPR006115">
    <property type="entry name" value="6PGDH_NADP-bd"/>
</dbReference>
<reference evidence="10 11" key="1">
    <citation type="submission" date="2023-10" db="EMBL/GenBank/DDBJ databases">
        <title>Draft Genome Sequence of Candida saopaulonensis from a very Premature Infant with Sepsis.</title>
        <authorList>
            <person name="Ning Y."/>
            <person name="Dai R."/>
            <person name="Xiao M."/>
            <person name="Xu Y."/>
            <person name="Yan Q."/>
            <person name="Zhang L."/>
        </authorList>
    </citation>
    <scope>NUCLEOTIDE SEQUENCE [LARGE SCALE GENOMIC DNA]</scope>
    <source>
        <strain evidence="10 11">19XY460</strain>
    </source>
</reference>
<dbReference type="GO" id="GO:0008442">
    <property type="term" value="F:3-hydroxyisobutyrate dehydrogenase activity"/>
    <property type="evidence" value="ECO:0007669"/>
    <property type="project" value="UniProtKB-EC"/>
</dbReference>
<keyword evidence="5" id="KW-0560">Oxidoreductase</keyword>
<organism evidence="10 11">
    <name type="scientific">Australozyma saopauloensis</name>
    <dbReference type="NCBI Taxonomy" id="291208"/>
    <lineage>
        <taxon>Eukaryota</taxon>
        <taxon>Fungi</taxon>
        <taxon>Dikarya</taxon>
        <taxon>Ascomycota</taxon>
        <taxon>Saccharomycotina</taxon>
        <taxon>Pichiomycetes</taxon>
        <taxon>Metschnikowiaceae</taxon>
        <taxon>Australozyma</taxon>
    </lineage>
</organism>
<dbReference type="GO" id="GO:0051287">
    <property type="term" value="F:NAD binding"/>
    <property type="evidence" value="ECO:0007669"/>
    <property type="project" value="InterPro"/>
</dbReference>
<evidence type="ECO:0000313" key="10">
    <source>
        <dbReference type="EMBL" id="WPK26899.1"/>
    </source>
</evidence>
<dbReference type="Pfam" id="PF14833">
    <property type="entry name" value="NAD_binding_11"/>
    <property type="match status" value="1"/>
</dbReference>
<evidence type="ECO:0000256" key="2">
    <source>
        <dbReference type="ARBA" id="ARBA00006013"/>
    </source>
</evidence>
<dbReference type="GO" id="GO:0006574">
    <property type="term" value="P:L-valine catabolic process"/>
    <property type="evidence" value="ECO:0007669"/>
    <property type="project" value="TreeGrafter"/>
</dbReference>
<keyword evidence="6" id="KW-0520">NAD</keyword>
<dbReference type="PANTHER" id="PTHR22981">
    <property type="entry name" value="3-HYDROXYISOBUTYRATE DEHYDROGENASE-RELATED"/>
    <property type="match status" value="1"/>
</dbReference>
<dbReference type="GeneID" id="88175328"/>
<evidence type="ECO:0000256" key="1">
    <source>
        <dbReference type="ARBA" id="ARBA00005109"/>
    </source>
</evidence>
<evidence type="ECO:0000313" key="11">
    <source>
        <dbReference type="Proteomes" id="UP001338582"/>
    </source>
</evidence>
<dbReference type="Proteomes" id="UP001338582">
    <property type="component" value="Chromosome 5"/>
</dbReference>
<comment type="similarity">
    <text evidence="2">Belongs to the HIBADH-related family. 3-hydroxyisobutyrate dehydrogenase subfamily.</text>
</comment>
<proteinExistence type="inferred from homology"/>
<dbReference type="InterPro" id="IPR029154">
    <property type="entry name" value="HIBADH-like_NADP-bd"/>
</dbReference>
<evidence type="ECO:0000256" key="5">
    <source>
        <dbReference type="ARBA" id="ARBA00023002"/>
    </source>
</evidence>
<evidence type="ECO:0000259" key="9">
    <source>
        <dbReference type="Pfam" id="PF14833"/>
    </source>
</evidence>
<name>A0AAX4HEU9_9ASCO</name>
<dbReference type="PANTHER" id="PTHR22981:SF7">
    <property type="entry name" value="3-HYDROXYISOBUTYRATE DEHYDROGENASE, MITOCHONDRIAL"/>
    <property type="match status" value="1"/>
</dbReference>
<dbReference type="Pfam" id="PF03446">
    <property type="entry name" value="NAD_binding_2"/>
    <property type="match status" value="1"/>
</dbReference>
<evidence type="ECO:0000256" key="4">
    <source>
        <dbReference type="ARBA" id="ARBA00022456"/>
    </source>
</evidence>
<feature type="domain" description="3-hydroxyisobutyrate dehydrogenase-like NAD-binding" evidence="9">
    <location>
        <begin position="208"/>
        <end position="334"/>
    </location>
</feature>
<dbReference type="EMBL" id="CP138898">
    <property type="protein sequence ID" value="WPK26899.1"/>
    <property type="molecule type" value="Genomic_DNA"/>
</dbReference>
<dbReference type="InterPro" id="IPR036291">
    <property type="entry name" value="NAD(P)-bd_dom_sf"/>
</dbReference>
<comment type="pathway">
    <text evidence="1">Amino-acid degradation; L-valine degradation.</text>
</comment>
<dbReference type="Gene3D" id="3.40.50.720">
    <property type="entry name" value="NAD(P)-binding Rossmann-like Domain"/>
    <property type="match status" value="1"/>
</dbReference>
<feature type="domain" description="6-phosphogluconate dehydrogenase NADP-binding" evidence="8">
    <location>
        <begin position="23"/>
        <end position="203"/>
    </location>
</feature>
<comment type="catalytic activity">
    <reaction evidence="7">
        <text>3-hydroxy-2-methylpropanoate + NAD(+) = 2-methyl-3-oxopropanoate + NADH + H(+)</text>
        <dbReference type="Rhea" id="RHEA:17681"/>
        <dbReference type="ChEBI" id="CHEBI:11805"/>
        <dbReference type="ChEBI" id="CHEBI:15378"/>
        <dbReference type="ChEBI" id="CHEBI:57540"/>
        <dbReference type="ChEBI" id="CHEBI:57700"/>
        <dbReference type="ChEBI" id="CHEBI:57945"/>
        <dbReference type="EC" id="1.1.1.31"/>
    </reaction>
</comment>
<dbReference type="SUPFAM" id="SSF51735">
    <property type="entry name" value="NAD(P)-binding Rossmann-fold domains"/>
    <property type="match status" value="1"/>
</dbReference>
<dbReference type="AlphaFoldDB" id="A0AAX4HEU9"/>
<evidence type="ECO:0000256" key="3">
    <source>
        <dbReference type="ARBA" id="ARBA00012991"/>
    </source>
</evidence>
<keyword evidence="4" id="KW-0101">Branched-chain amino acid catabolism</keyword>
<dbReference type="GO" id="GO:0050661">
    <property type="term" value="F:NADP binding"/>
    <property type="evidence" value="ECO:0007669"/>
    <property type="project" value="InterPro"/>
</dbReference>
<dbReference type="KEGG" id="asau:88175328"/>
<protein>
    <recommendedName>
        <fullName evidence="3">3-hydroxyisobutyrate dehydrogenase</fullName>
        <ecNumber evidence="3">1.1.1.31</ecNumber>
    </recommendedName>
</protein>
<keyword evidence="11" id="KW-1185">Reference proteome</keyword>
<dbReference type="GO" id="GO:0005739">
    <property type="term" value="C:mitochondrion"/>
    <property type="evidence" value="ECO:0007669"/>
    <property type="project" value="TreeGrafter"/>
</dbReference>
<dbReference type="EC" id="1.1.1.31" evidence="3"/>
<dbReference type="SUPFAM" id="SSF48179">
    <property type="entry name" value="6-phosphogluconate dehydrogenase C-terminal domain-like"/>
    <property type="match status" value="1"/>
</dbReference>
<dbReference type="Gene3D" id="1.10.1040.10">
    <property type="entry name" value="N-(1-d-carboxylethyl)-l-norvaline Dehydrogenase, domain 2"/>
    <property type="match status" value="1"/>
</dbReference>
<evidence type="ECO:0000259" key="8">
    <source>
        <dbReference type="Pfam" id="PF03446"/>
    </source>
</evidence>
<sequence length="360" mass="39401">MISRVSRLSIRGFKSTSSRCADYGFIGLGLMGQHMAKHIYNSLKPLDKLYVYDVVPQSTKLFVESVTSENPSSKSQLVALSSVSDFVSKVDSQLDFIVTMVPEGKHVKGVVEELVLAYKANPSSAKTTFLDSSTIDIPTSIEVHEFVKKSLPSFDFIDTPVSGGVAGARKASLSFMLSRKTHEDVSPELTTLLNMMGKNIFPCGENHGSGLAAKLSNNYLLAVTNLAVADSFQLAKAFNLNLQQYAKLVAVSTGKAWASVDNCPIPGVYSKENNLPADDGYKGGFITKLTKKDLVLATDCARGADRMLFLGEISRKWYLKACEREDLASRDLAVLFEWLGDLEQKDGVVHDKKTSEDFEL</sequence>
<dbReference type="InterPro" id="IPR013328">
    <property type="entry name" value="6PGD_dom2"/>
</dbReference>
<dbReference type="PROSITE" id="PS00895">
    <property type="entry name" value="3_HYDROXYISOBUT_DH"/>
    <property type="match status" value="1"/>
</dbReference>
<evidence type="ECO:0000256" key="6">
    <source>
        <dbReference type="ARBA" id="ARBA00023027"/>
    </source>
</evidence>